<name>A0A1S3KD75_LINAN</name>
<dbReference type="PANTHER" id="PTHR21320:SF3">
    <property type="entry name" value="CYTOCHROME C OXIDASE ASSEMBLY PROTEIN COX11, MITOCHONDRIAL-RELATED"/>
    <property type="match status" value="1"/>
</dbReference>
<evidence type="ECO:0000313" key="10">
    <source>
        <dbReference type="RefSeq" id="XP_013420450.1"/>
    </source>
</evidence>
<evidence type="ECO:0000256" key="5">
    <source>
        <dbReference type="ARBA" id="ARBA00023136"/>
    </source>
</evidence>
<sequence>MQAFYFLQRTALRHLSRQQTSPVISFIKTGYQSSYKNSASVTLTRPFNSCNRPGLDKFKWPSRTLRYLKQHSGASLFFKSSEPFQNGLVIVAVRRKSGDSKETSDKSVVYYLVGVIFLMLGFGVISVPLFKLFCQQVGLGGQPTRGHDASKLAELEPVEDREITVKFVATVNKALKWKFVPQQTSVQVKPGETALAFFTAKNLTDRPVTGISTYNVLPYQAAVHFNKVQCFCFEEQRLNPQEEVDMPVFFYIDPEYAEDHYVEKVNEIILSYTFYESDGSVKLPLPGYVESVDTKGNKLPMPAVA</sequence>
<dbReference type="RefSeq" id="XP_013420450.1">
    <property type="nucleotide sequence ID" value="XM_013564996.1"/>
</dbReference>
<dbReference type="SUPFAM" id="SSF110111">
    <property type="entry name" value="Ctag/Cox11"/>
    <property type="match status" value="1"/>
</dbReference>
<dbReference type="OrthoDB" id="1704689at2759"/>
<evidence type="ECO:0000256" key="7">
    <source>
        <dbReference type="ARBA" id="ARBA00068998"/>
    </source>
</evidence>
<evidence type="ECO:0000313" key="13">
    <source>
        <dbReference type="RefSeq" id="XP_013420455.1"/>
    </source>
</evidence>
<evidence type="ECO:0000313" key="9">
    <source>
        <dbReference type="Proteomes" id="UP000085678"/>
    </source>
</evidence>
<evidence type="ECO:0000313" key="12">
    <source>
        <dbReference type="RefSeq" id="XP_013420452.1"/>
    </source>
</evidence>
<comment type="subunit">
    <text evidence="6">Interacts with CNNM4/ACDP4. Interacts with RANBP2.</text>
</comment>
<evidence type="ECO:0000256" key="6">
    <source>
        <dbReference type="ARBA" id="ARBA00063165"/>
    </source>
</evidence>
<dbReference type="NCBIfam" id="NF003465">
    <property type="entry name" value="PRK05089.1"/>
    <property type="match status" value="1"/>
</dbReference>
<protein>
    <recommendedName>
        <fullName evidence="7">Cytochrome c oxidase assembly protein COX11, mitochondrial</fullName>
    </recommendedName>
</protein>
<keyword evidence="4 8" id="KW-1133">Transmembrane helix</keyword>
<dbReference type="Proteomes" id="UP000085678">
    <property type="component" value="Unplaced"/>
</dbReference>
<dbReference type="InterPro" id="IPR007533">
    <property type="entry name" value="Cyt_c_oxidase_assmbl_CtaG"/>
</dbReference>
<organism evidence="9 12">
    <name type="scientific">Lingula anatina</name>
    <name type="common">Brachiopod</name>
    <name type="synonym">Lingula unguis</name>
    <dbReference type="NCBI Taxonomy" id="7574"/>
    <lineage>
        <taxon>Eukaryota</taxon>
        <taxon>Metazoa</taxon>
        <taxon>Spiralia</taxon>
        <taxon>Lophotrochozoa</taxon>
        <taxon>Brachiopoda</taxon>
        <taxon>Linguliformea</taxon>
        <taxon>Lingulata</taxon>
        <taxon>Lingulida</taxon>
        <taxon>Linguloidea</taxon>
        <taxon>Lingulidae</taxon>
        <taxon>Lingula</taxon>
    </lineage>
</organism>
<dbReference type="GeneID" id="106180846"/>
<evidence type="ECO:0000256" key="1">
    <source>
        <dbReference type="ARBA" id="ARBA00004007"/>
    </source>
</evidence>
<comment type="subcellular location">
    <subcellularLocation>
        <location evidence="2">Mitochondrion inner membrane</location>
        <topology evidence="2">Single-pass membrane protein</topology>
        <orientation evidence="2">Intermembrane side</orientation>
    </subcellularLocation>
</comment>
<evidence type="ECO:0000256" key="2">
    <source>
        <dbReference type="ARBA" id="ARBA00004243"/>
    </source>
</evidence>
<dbReference type="GO" id="GO:0005743">
    <property type="term" value="C:mitochondrial inner membrane"/>
    <property type="evidence" value="ECO:0007669"/>
    <property type="project" value="UniProtKB-SubCell"/>
</dbReference>
<keyword evidence="5 8" id="KW-0472">Membrane</keyword>
<keyword evidence="9" id="KW-1185">Reference proteome</keyword>
<evidence type="ECO:0000256" key="8">
    <source>
        <dbReference type="SAM" id="Phobius"/>
    </source>
</evidence>
<proteinExistence type="inferred from homology"/>
<dbReference type="RefSeq" id="XP_013420452.1">
    <property type="nucleotide sequence ID" value="XM_013564998.1"/>
</dbReference>
<dbReference type="AlphaFoldDB" id="A0A1S3KD75"/>
<dbReference type="KEGG" id="lak:106180846"/>
<dbReference type="Gene3D" id="2.60.370.10">
    <property type="entry name" value="Ctag/Cox11"/>
    <property type="match status" value="1"/>
</dbReference>
<dbReference type="HAMAP" id="MF_00155">
    <property type="entry name" value="CtaG"/>
    <property type="match status" value="1"/>
</dbReference>
<evidence type="ECO:0000256" key="4">
    <source>
        <dbReference type="ARBA" id="ARBA00022989"/>
    </source>
</evidence>
<dbReference type="RefSeq" id="XP_013420451.1">
    <property type="nucleotide sequence ID" value="XM_013564997.1"/>
</dbReference>
<dbReference type="GO" id="GO:0005507">
    <property type="term" value="F:copper ion binding"/>
    <property type="evidence" value="ECO:0007669"/>
    <property type="project" value="InterPro"/>
</dbReference>
<dbReference type="Pfam" id="PF04442">
    <property type="entry name" value="CtaG_Cox11"/>
    <property type="match status" value="1"/>
</dbReference>
<accession>A0A1S3KD75</accession>
<dbReference type="RefSeq" id="XP_013420455.1">
    <property type="nucleotide sequence ID" value="XM_013565001.1"/>
</dbReference>
<reference evidence="10 11" key="1">
    <citation type="submission" date="2025-04" db="UniProtKB">
        <authorList>
            <consortium name="RefSeq"/>
        </authorList>
    </citation>
    <scope>IDENTIFICATION</scope>
    <source>
        <tissue evidence="10 11">Gonads</tissue>
    </source>
</reference>
<keyword evidence="3 8" id="KW-0812">Transmembrane</keyword>
<gene>
    <name evidence="10 11 12 13" type="primary">LOC106180846</name>
</gene>
<feature type="transmembrane region" description="Helical" evidence="8">
    <location>
        <begin position="108"/>
        <end position="130"/>
    </location>
</feature>
<comment type="function">
    <text evidence="1">Exerts its effect at some terminal stage of cytochrome c oxidase synthesis, probably by being involved in the insertion of the copper B into subunit I.</text>
</comment>
<dbReference type="FunFam" id="2.60.370.10:FF:000001">
    <property type="entry name" value="COX11 cytochrome c oxidase assembly homolog"/>
    <property type="match status" value="1"/>
</dbReference>
<evidence type="ECO:0000313" key="11">
    <source>
        <dbReference type="RefSeq" id="XP_013420451.1"/>
    </source>
</evidence>
<dbReference type="PANTHER" id="PTHR21320">
    <property type="entry name" value="CYTOCHROME C OXIDASE ASSEMBLY PROTEIN COX11-RELATED"/>
    <property type="match status" value="1"/>
</dbReference>
<dbReference type="InterPro" id="IPR023471">
    <property type="entry name" value="CtaG/Cox11_dom_sf"/>
</dbReference>
<dbReference type="STRING" id="7574.A0A1S3KD75"/>
<evidence type="ECO:0000256" key="3">
    <source>
        <dbReference type="ARBA" id="ARBA00022692"/>
    </source>
</evidence>